<feature type="compositionally biased region" description="Polar residues" evidence="1">
    <location>
        <begin position="1"/>
        <end position="43"/>
    </location>
</feature>
<dbReference type="EMBL" id="KZ993889">
    <property type="protein sequence ID" value="RKO94457.1"/>
    <property type="molecule type" value="Genomic_DNA"/>
</dbReference>
<evidence type="ECO:0000313" key="3">
    <source>
        <dbReference type="Proteomes" id="UP000269721"/>
    </source>
</evidence>
<evidence type="ECO:0000313" key="2">
    <source>
        <dbReference type="EMBL" id="RKO94457.1"/>
    </source>
</evidence>
<protein>
    <submittedName>
        <fullName evidence="2">Uncharacterized protein</fullName>
    </submittedName>
</protein>
<feature type="compositionally biased region" description="Basic and acidic residues" evidence="1">
    <location>
        <begin position="60"/>
        <end position="79"/>
    </location>
</feature>
<feature type="compositionally biased region" description="Basic and acidic residues" evidence="1">
    <location>
        <begin position="131"/>
        <end position="143"/>
    </location>
</feature>
<name>A0A4V1ISR3_9FUNG</name>
<dbReference type="Proteomes" id="UP000269721">
    <property type="component" value="Unassembled WGS sequence"/>
</dbReference>
<feature type="compositionally biased region" description="Polar residues" evidence="1">
    <location>
        <begin position="148"/>
        <end position="158"/>
    </location>
</feature>
<reference evidence="3" key="1">
    <citation type="journal article" date="2018" name="Nat. Microbiol.">
        <title>Leveraging single-cell genomics to expand the fungal tree of life.</title>
        <authorList>
            <person name="Ahrendt S.R."/>
            <person name="Quandt C.A."/>
            <person name="Ciobanu D."/>
            <person name="Clum A."/>
            <person name="Salamov A."/>
            <person name="Andreopoulos B."/>
            <person name="Cheng J.F."/>
            <person name="Woyke T."/>
            <person name="Pelin A."/>
            <person name="Henrissat B."/>
            <person name="Reynolds N.K."/>
            <person name="Benny G.L."/>
            <person name="Smith M.E."/>
            <person name="James T.Y."/>
            <person name="Grigoriev I.V."/>
        </authorList>
    </citation>
    <scope>NUCLEOTIDE SEQUENCE [LARGE SCALE GENOMIC DNA]</scope>
</reference>
<proteinExistence type="predicted"/>
<feature type="region of interest" description="Disordered" evidence="1">
    <location>
        <begin position="1"/>
        <end position="79"/>
    </location>
</feature>
<feature type="compositionally biased region" description="Polar residues" evidence="1">
    <location>
        <begin position="117"/>
        <end position="129"/>
    </location>
</feature>
<evidence type="ECO:0000256" key="1">
    <source>
        <dbReference type="SAM" id="MobiDB-lite"/>
    </source>
</evidence>
<keyword evidence="3" id="KW-1185">Reference proteome</keyword>
<feature type="region of interest" description="Disordered" evidence="1">
    <location>
        <begin position="117"/>
        <end position="166"/>
    </location>
</feature>
<gene>
    <name evidence="2" type="ORF">BDK51DRAFT_32429</name>
</gene>
<accession>A0A4V1ISR3</accession>
<organism evidence="2 3">
    <name type="scientific">Blyttiomyces helicus</name>
    <dbReference type="NCBI Taxonomy" id="388810"/>
    <lineage>
        <taxon>Eukaryota</taxon>
        <taxon>Fungi</taxon>
        <taxon>Fungi incertae sedis</taxon>
        <taxon>Chytridiomycota</taxon>
        <taxon>Chytridiomycota incertae sedis</taxon>
        <taxon>Chytridiomycetes</taxon>
        <taxon>Chytridiomycetes incertae sedis</taxon>
        <taxon>Blyttiomyces</taxon>
    </lineage>
</organism>
<dbReference type="AlphaFoldDB" id="A0A4V1ISR3"/>
<sequence length="166" mass="18522">MLGVSTNSRCSNDLTDTTNDPPINRKNITINPKANRGSPSLTHQPEHPQALIQQEQQQLVDHHEHPKNHHNEQLPEPEVRSTFIKPISSTAIPINLMTTGNDNTVLWMRNSIEVTKSSTDNTSCDSTFNRGPDRAQRQDDCRHPIRTIDSTSPSNGKNDGTLGNKE</sequence>